<feature type="compositionally biased region" description="Basic and acidic residues" evidence="1">
    <location>
        <begin position="198"/>
        <end position="209"/>
    </location>
</feature>
<evidence type="ECO:0008006" key="4">
    <source>
        <dbReference type="Google" id="ProtNLM"/>
    </source>
</evidence>
<reference evidence="2" key="1">
    <citation type="submission" date="2013-04" db="EMBL/GenBank/DDBJ databases">
        <title>The Genome Sequence of Fonticula alba ATCC 38817.</title>
        <authorList>
            <consortium name="The Broad Institute Genomics Platform"/>
            <person name="Russ C."/>
            <person name="Cuomo C."/>
            <person name="Burger G."/>
            <person name="Gray M.W."/>
            <person name="Holland P.W.H."/>
            <person name="King N."/>
            <person name="Lang F.B.F."/>
            <person name="Roger A.J."/>
            <person name="Ruiz-Trillo I."/>
            <person name="Brown M."/>
            <person name="Walker B."/>
            <person name="Young S."/>
            <person name="Zeng Q."/>
            <person name="Gargeya S."/>
            <person name="Fitzgerald M."/>
            <person name="Haas B."/>
            <person name="Abouelleil A."/>
            <person name="Allen A.W."/>
            <person name="Alvarado L."/>
            <person name="Arachchi H.M."/>
            <person name="Berlin A.M."/>
            <person name="Chapman S.B."/>
            <person name="Gainer-Dewar J."/>
            <person name="Goldberg J."/>
            <person name="Griggs A."/>
            <person name="Gujja S."/>
            <person name="Hansen M."/>
            <person name="Howarth C."/>
            <person name="Imamovic A."/>
            <person name="Ireland A."/>
            <person name="Larimer J."/>
            <person name="McCowan C."/>
            <person name="Murphy C."/>
            <person name="Pearson M."/>
            <person name="Poon T.W."/>
            <person name="Priest M."/>
            <person name="Roberts A."/>
            <person name="Saif S."/>
            <person name="Shea T."/>
            <person name="Sisk P."/>
            <person name="Sykes S."/>
            <person name="Wortman J."/>
            <person name="Nusbaum C."/>
            <person name="Birren B."/>
        </authorList>
    </citation>
    <scope>NUCLEOTIDE SEQUENCE [LARGE SCALE GENOMIC DNA]</scope>
    <source>
        <strain evidence="2">ATCC 38817</strain>
    </source>
</reference>
<organism evidence="2">
    <name type="scientific">Fonticula alba</name>
    <name type="common">Slime mold</name>
    <dbReference type="NCBI Taxonomy" id="691883"/>
    <lineage>
        <taxon>Eukaryota</taxon>
        <taxon>Rotosphaerida</taxon>
        <taxon>Fonticulaceae</taxon>
        <taxon>Fonticula</taxon>
    </lineage>
</organism>
<accession>A0A058Z094</accession>
<dbReference type="PANTHER" id="PTHR22093">
    <property type="entry name" value="LEUKOCYTE RECEPTOR CLUSTER LRC MEMBER 1"/>
    <property type="match status" value="1"/>
</dbReference>
<feature type="compositionally biased region" description="Low complexity" evidence="1">
    <location>
        <begin position="88"/>
        <end position="112"/>
    </location>
</feature>
<dbReference type="RefSeq" id="XP_009498231.1">
    <property type="nucleotide sequence ID" value="XM_009499956.1"/>
</dbReference>
<dbReference type="AlphaFoldDB" id="A0A058Z094"/>
<protein>
    <recommendedName>
        <fullName evidence="4">CBF1-interacting co-repressor CIR N-terminal domain-containing protein</fullName>
    </recommendedName>
</protein>
<feature type="region of interest" description="Disordered" evidence="1">
    <location>
        <begin position="127"/>
        <end position="212"/>
    </location>
</feature>
<evidence type="ECO:0000313" key="2">
    <source>
        <dbReference type="EMBL" id="KCV67358.1"/>
    </source>
</evidence>
<dbReference type="InterPro" id="IPR039875">
    <property type="entry name" value="LENG1-like"/>
</dbReference>
<feature type="compositionally biased region" description="Basic residues" evidence="1">
    <location>
        <begin position="328"/>
        <end position="367"/>
    </location>
</feature>
<gene>
    <name evidence="2" type="ORF">H696_06210</name>
</gene>
<feature type="compositionally biased region" description="Basic and acidic residues" evidence="1">
    <location>
        <begin position="150"/>
        <end position="163"/>
    </location>
</feature>
<name>A0A058Z094_FONAL</name>
<evidence type="ECO:0000313" key="3">
    <source>
        <dbReference type="Proteomes" id="UP000030693"/>
    </source>
</evidence>
<dbReference type="PANTHER" id="PTHR22093:SF0">
    <property type="entry name" value="LEUKOCYTE RECEPTOR CLUSTER MEMBER 1"/>
    <property type="match status" value="1"/>
</dbReference>
<proteinExistence type="predicted"/>
<feature type="region of interest" description="Disordered" evidence="1">
    <location>
        <begin position="282"/>
        <end position="301"/>
    </location>
</feature>
<sequence length="379" mass="42207">MNLLPKKSWHIRRSDNLARIERDEAAAEAEQTEHTRRQVAAERTDRFAALRARAGLPPAPELVTELPPEEQGRPVAAAGAPTLASRGPAATHAAAEAPQVAPATTTTTTTTTSRTMADLEDFAASILGPNRPLPAATDRRPPGQMDDLEDVRTRKQQEQRNRSQADFAADPSFRPDFARQALPWYAGGQHGPFSQSEHNLKRISERNSRSDPNAALDNIFEAVAHQRLQASSSQLLLAPAPGSDIALPQDSGAARPPEAPTAGRRETTREKMARLRAERLMREREERALYSPTPGRYESPRATNDRFFMAVPLPSAQAPADMEEPRAAHRTRHRRHGGSHSGRRSRSRSRSRSPPSRRRRHRSPSPRRSRDQDHHRRRA</sequence>
<feature type="compositionally biased region" description="Basic and acidic residues" evidence="1">
    <location>
        <begin position="368"/>
        <end position="379"/>
    </location>
</feature>
<dbReference type="GeneID" id="20530935"/>
<keyword evidence="3" id="KW-1185">Reference proteome</keyword>
<feature type="region of interest" description="Disordered" evidence="1">
    <location>
        <begin position="311"/>
        <end position="379"/>
    </location>
</feature>
<dbReference type="EMBL" id="KB932231">
    <property type="protein sequence ID" value="KCV67358.1"/>
    <property type="molecule type" value="Genomic_DNA"/>
</dbReference>
<dbReference type="Proteomes" id="UP000030693">
    <property type="component" value="Unassembled WGS sequence"/>
</dbReference>
<feature type="region of interest" description="Disordered" evidence="1">
    <location>
        <begin position="241"/>
        <end position="270"/>
    </location>
</feature>
<evidence type="ECO:0000256" key="1">
    <source>
        <dbReference type="SAM" id="MobiDB-lite"/>
    </source>
</evidence>
<feature type="region of interest" description="Disordered" evidence="1">
    <location>
        <begin position="52"/>
        <end position="112"/>
    </location>
</feature>